<dbReference type="EMBL" id="UFVR01000004">
    <property type="protein sequence ID" value="SUX45925.1"/>
    <property type="molecule type" value="Genomic_DNA"/>
</dbReference>
<evidence type="ECO:0000313" key="1">
    <source>
        <dbReference type="EMBL" id="SUX45925.1"/>
    </source>
</evidence>
<accession>A0A381FH93</accession>
<proteinExistence type="predicted"/>
<protein>
    <submittedName>
        <fullName evidence="1">Uncharacterized protein</fullName>
    </submittedName>
</protein>
<sequence>MPMRPFKYELQELNELNLPFYTRIGLLSVRFAEIESLITHINEKLINPGEELISHILIKDNSLHTNLELIKKLSSMRSYEEENILKIVSKLKPLQRLRNSFIHGVWLDVMVEKSETFIYCTDHRWVVKEKNSQQTTRTRYSKERYTIQDLEKQIKIADEILLDLKKLWENLYEISYFE</sequence>
<gene>
    <name evidence="1" type="ORF">NCTC13532_01492</name>
</gene>
<evidence type="ECO:0000313" key="2">
    <source>
        <dbReference type="Proteomes" id="UP000254282"/>
    </source>
</evidence>
<name>A0A381FH93_9FLAO</name>
<dbReference type="Proteomes" id="UP000254282">
    <property type="component" value="Unassembled WGS sequence"/>
</dbReference>
<organism evidence="1 2">
    <name type="scientific">Chryseobacterium indoltheticum</name>
    <dbReference type="NCBI Taxonomy" id="254"/>
    <lineage>
        <taxon>Bacteria</taxon>
        <taxon>Pseudomonadati</taxon>
        <taxon>Bacteroidota</taxon>
        <taxon>Flavobacteriia</taxon>
        <taxon>Flavobacteriales</taxon>
        <taxon>Weeksellaceae</taxon>
        <taxon>Chryseobacterium group</taxon>
        <taxon>Chryseobacterium</taxon>
    </lineage>
</organism>
<dbReference type="AlphaFoldDB" id="A0A381FH93"/>
<reference evidence="1 2" key="1">
    <citation type="submission" date="2018-06" db="EMBL/GenBank/DDBJ databases">
        <authorList>
            <consortium name="Pathogen Informatics"/>
            <person name="Doyle S."/>
        </authorList>
    </citation>
    <scope>NUCLEOTIDE SEQUENCE [LARGE SCALE GENOMIC DNA]</scope>
    <source>
        <strain evidence="1 2">NCTC13532</strain>
    </source>
</reference>